<organism evidence="1 2">
    <name type="scientific">Steinernema glaseri</name>
    <dbReference type="NCBI Taxonomy" id="37863"/>
    <lineage>
        <taxon>Eukaryota</taxon>
        <taxon>Metazoa</taxon>
        <taxon>Ecdysozoa</taxon>
        <taxon>Nematoda</taxon>
        <taxon>Chromadorea</taxon>
        <taxon>Rhabditida</taxon>
        <taxon>Tylenchina</taxon>
        <taxon>Panagrolaimomorpha</taxon>
        <taxon>Strongyloidoidea</taxon>
        <taxon>Steinernematidae</taxon>
        <taxon>Steinernema</taxon>
    </lineage>
</organism>
<dbReference type="Proteomes" id="UP000095287">
    <property type="component" value="Unplaced"/>
</dbReference>
<proteinExistence type="predicted"/>
<protein>
    <submittedName>
        <fullName evidence="2">Uncharacterized protein</fullName>
    </submittedName>
</protein>
<evidence type="ECO:0000313" key="2">
    <source>
        <dbReference type="WBParaSite" id="L893_g1650.t1"/>
    </source>
</evidence>
<accession>A0A1I7YHK9</accession>
<keyword evidence="1" id="KW-1185">Reference proteome</keyword>
<dbReference type="WBParaSite" id="L893_g1650.t1">
    <property type="protein sequence ID" value="L893_g1650.t1"/>
    <property type="gene ID" value="L893_g1650"/>
</dbReference>
<evidence type="ECO:0000313" key="1">
    <source>
        <dbReference type="Proteomes" id="UP000095287"/>
    </source>
</evidence>
<reference evidence="2" key="1">
    <citation type="submission" date="2016-11" db="UniProtKB">
        <authorList>
            <consortium name="WormBaseParasite"/>
        </authorList>
    </citation>
    <scope>IDENTIFICATION</scope>
</reference>
<dbReference type="AlphaFoldDB" id="A0A1I7YHK9"/>
<name>A0A1I7YHK9_9BILA</name>
<sequence>MQNNRYACRENQLLPTLNENHSNPKITFFALSVNVFWYMLKTVDKFGYPRRESIILESIGHNTPLERNFVVMTPVRGNVTIGTSFFRARSATHNGLLRFGSSTLGRHYAPGSRRFRVRL</sequence>